<proteinExistence type="predicted"/>
<protein>
    <submittedName>
        <fullName evidence="1">Uncharacterized protein</fullName>
    </submittedName>
</protein>
<evidence type="ECO:0000313" key="1">
    <source>
        <dbReference type="EMBL" id="DAD69454.1"/>
    </source>
</evidence>
<sequence>MNPKSLQTLKLKLGDEALSLISNHNFLPLFRKWQKQEPKLFAQSVKMVKIMQKQGRIRDKQKYFASIWSNKNANKTLDIIRGFLARLKSKLAKKREDKRKNEEINQFERDFNSAGYAKFQQMKKRFAKLQ</sequence>
<reference evidence="1" key="1">
    <citation type="journal article" date="2021" name="Proc. Natl. Acad. Sci. U.S.A.">
        <title>A Catalog of Tens of Thousands of Viruses from Human Metagenomes Reveals Hidden Associations with Chronic Diseases.</title>
        <authorList>
            <person name="Tisza M.J."/>
            <person name="Buck C.B."/>
        </authorList>
    </citation>
    <scope>NUCLEOTIDE SEQUENCE</scope>
    <source>
        <strain evidence="1">CtqMr7</strain>
    </source>
</reference>
<name>A0A8S5LHH7_9CAUD</name>
<accession>A0A8S5LHH7</accession>
<organism evidence="1">
    <name type="scientific">Myoviridae sp. ctqMr7</name>
    <dbReference type="NCBI Taxonomy" id="2823552"/>
    <lineage>
        <taxon>Viruses</taxon>
        <taxon>Duplodnaviria</taxon>
        <taxon>Heunggongvirae</taxon>
        <taxon>Uroviricota</taxon>
        <taxon>Caudoviricetes</taxon>
    </lineage>
</organism>
<dbReference type="EMBL" id="BK014721">
    <property type="protein sequence ID" value="DAD69454.1"/>
    <property type="molecule type" value="Genomic_DNA"/>
</dbReference>